<feature type="chain" id="PRO_5011628365" evidence="2">
    <location>
        <begin position="22"/>
        <end position="204"/>
    </location>
</feature>
<dbReference type="EMBL" id="FOBH01000001">
    <property type="protein sequence ID" value="SEK27329.1"/>
    <property type="molecule type" value="Genomic_DNA"/>
</dbReference>
<dbReference type="SUPFAM" id="SSF48452">
    <property type="entry name" value="TPR-like"/>
    <property type="match status" value="1"/>
</dbReference>
<name>A0A1H7FMW3_9PROT</name>
<protein>
    <submittedName>
        <fullName evidence="3">TPR repeat-containing protein</fullName>
    </submittedName>
</protein>
<dbReference type="AlphaFoldDB" id="A0A1H7FMW3"/>
<evidence type="ECO:0000256" key="2">
    <source>
        <dbReference type="SAM" id="SignalP"/>
    </source>
</evidence>
<evidence type="ECO:0000313" key="3">
    <source>
        <dbReference type="EMBL" id="SEK27329.1"/>
    </source>
</evidence>
<dbReference type="OrthoDB" id="8525350at2"/>
<dbReference type="Pfam" id="PF13414">
    <property type="entry name" value="TPR_11"/>
    <property type="match status" value="1"/>
</dbReference>
<sequence>MKILLSIAVLAVSFFATNLPAAPLPHCGAPSGYDYTNSENRGYLGTVEQHHFTPGVENLRAGSTGTIGSDLSYTLMMFPNHHRALAALGKLSIRDRTLKPSGAQYSVECFFDRAIRFRPNDGIVRMVYGNYLVKAGQLDKAIEQLRTAVDLQPEDATINYNLGLLYMQKKDYKQAKTYAKKAYELNFPLPGLKNKLMEAGKWED</sequence>
<proteinExistence type="predicted"/>
<accession>A0A1H7FMW3</accession>
<feature type="repeat" description="TPR" evidence="1">
    <location>
        <begin position="122"/>
        <end position="155"/>
    </location>
</feature>
<dbReference type="SMART" id="SM00028">
    <property type="entry name" value="TPR"/>
    <property type="match status" value="2"/>
</dbReference>
<dbReference type="STRING" id="1233.SAMN05216387_10137"/>
<dbReference type="InterPro" id="IPR019734">
    <property type="entry name" value="TPR_rpt"/>
</dbReference>
<keyword evidence="2" id="KW-0732">Signal</keyword>
<gene>
    <name evidence="3" type="ORF">SAMN05216387_10137</name>
</gene>
<evidence type="ECO:0000256" key="1">
    <source>
        <dbReference type="PROSITE-ProRule" id="PRU00339"/>
    </source>
</evidence>
<feature type="repeat" description="TPR" evidence="1">
    <location>
        <begin position="156"/>
        <end position="189"/>
    </location>
</feature>
<evidence type="ECO:0000313" key="4">
    <source>
        <dbReference type="Proteomes" id="UP000198620"/>
    </source>
</evidence>
<reference evidence="3 4" key="1">
    <citation type="submission" date="2016-10" db="EMBL/GenBank/DDBJ databases">
        <authorList>
            <person name="de Groot N.N."/>
        </authorList>
    </citation>
    <scope>NUCLEOTIDE SEQUENCE [LARGE SCALE GENOMIC DNA]</scope>
    <source>
        <strain evidence="3 4">Nv1</strain>
    </source>
</reference>
<dbReference type="Proteomes" id="UP000198620">
    <property type="component" value="Unassembled WGS sequence"/>
</dbReference>
<dbReference type="RefSeq" id="WP_090825616.1">
    <property type="nucleotide sequence ID" value="NZ_FOBH01000001.1"/>
</dbReference>
<dbReference type="Gene3D" id="1.25.40.10">
    <property type="entry name" value="Tetratricopeptide repeat domain"/>
    <property type="match status" value="1"/>
</dbReference>
<keyword evidence="1" id="KW-0802">TPR repeat</keyword>
<organism evidence="3 4">
    <name type="scientific">Nitrosovibrio tenuis</name>
    <dbReference type="NCBI Taxonomy" id="1233"/>
    <lineage>
        <taxon>Bacteria</taxon>
        <taxon>Pseudomonadati</taxon>
        <taxon>Pseudomonadota</taxon>
        <taxon>Betaproteobacteria</taxon>
        <taxon>Nitrosomonadales</taxon>
        <taxon>Nitrosomonadaceae</taxon>
        <taxon>Nitrosovibrio</taxon>
    </lineage>
</organism>
<keyword evidence="4" id="KW-1185">Reference proteome</keyword>
<dbReference type="InterPro" id="IPR011990">
    <property type="entry name" value="TPR-like_helical_dom_sf"/>
</dbReference>
<dbReference type="PROSITE" id="PS50005">
    <property type="entry name" value="TPR"/>
    <property type="match status" value="2"/>
</dbReference>
<feature type="signal peptide" evidence="2">
    <location>
        <begin position="1"/>
        <end position="21"/>
    </location>
</feature>